<feature type="non-terminal residue" evidence="2">
    <location>
        <position position="1"/>
    </location>
</feature>
<sequence length="90" mass="10214">RRGRTVSGFTMSFVSSLLLCLFLPRLLRYFQNAAGLDGFIGWPYFSKHRWWAAFSPPPSPPVRPSLSTSAARLRARPHSAFLVTLPRRLP</sequence>
<protein>
    <submittedName>
        <fullName evidence="2">Uncharacterized protein</fullName>
    </submittedName>
</protein>
<evidence type="ECO:0000313" key="2">
    <source>
        <dbReference type="EMBL" id="KAF6728423.1"/>
    </source>
</evidence>
<comment type="caution">
    <text evidence="2">The sequence shown here is derived from an EMBL/GenBank/DDBJ whole genome shotgun (WGS) entry which is preliminary data.</text>
</comment>
<evidence type="ECO:0000313" key="3">
    <source>
        <dbReference type="Proteomes" id="UP000646548"/>
    </source>
</evidence>
<name>A0A834CJ84_ORYME</name>
<reference evidence="2" key="1">
    <citation type="journal article" name="BMC Genomics">
        <title>Long-read sequencing and de novo genome assembly of marine medaka (Oryzias melastigma).</title>
        <authorList>
            <person name="Liang P."/>
            <person name="Saqib H.S.A."/>
            <person name="Ni X."/>
            <person name="Shen Y."/>
        </authorList>
    </citation>
    <scope>NUCLEOTIDE SEQUENCE</scope>
    <source>
        <strain evidence="2">Bigg-433</strain>
    </source>
</reference>
<feature type="transmembrane region" description="Helical" evidence="1">
    <location>
        <begin position="6"/>
        <end position="23"/>
    </location>
</feature>
<proteinExistence type="predicted"/>
<keyword evidence="1" id="KW-0812">Transmembrane</keyword>
<keyword evidence="1" id="KW-0472">Membrane</keyword>
<evidence type="ECO:0000256" key="1">
    <source>
        <dbReference type="SAM" id="Phobius"/>
    </source>
</evidence>
<dbReference type="AlphaFoldDB" id="A0A834CJ84"/>
<keyword evidence="1" id="KW-1133">Transmembrane helix</keyword>
<organism evidence="2 3">
    <name type="scientific">Oryzias melastigma</name>
    <name type="common">Marine medaka</name>
    <dbReference type="NCBI Taxonomy" id="30732"/>
    <lineage>
        <taxon>Eukaryota</taxon>
        <taxon>Metazoa</taxon>
        <taxon>Chordata</taxon>
        <taxon>Craniata</taxon>
        <taxon>Vertebrata</taxon>
        <taxon>Euteleostomi</taxon>
        <taxon>Actinopterygii</taxon>
        <taxon>Neopterygii</taxon>
        <taxon>Teleostei</taxon>
        <taxon>Neoteleostei</taxon>
        <taxon>Acanthomorphata</taxon>
        <taxon>Ovalentaria</taxon>
        <taxon>Atherinomorphae</taxon>
        <taxon>Beloniformes</taxon>
        <taxon>Adrianichthyidae</taxon>
        <taxon>Oryziinae</taxon>
        <taxon>Oryzias</taxon>
    </lineage>
</organism>
<dbReference type="Proteomes" id="UP000646548">
    <property type="component" value="Unassembled WGS sequence"/>
</dbReference>
<feature type="non-terminal residue" evidence="2">
    <location>
        <position position="90"/>
    </location>
</feature>
<gene>
    <name evidence="2" type="ORF">FQA47_012944</name>
</gene>
<accession>A0A834CJ84</accession>
<dbReference type="EMBL" id="WKFB01000284">
    <property type="protein sequence ID" value="KAF6728423.1"/>
    <property type="molecule type" value="Genomic_DNA"/>
</dbReference>